<dbReference type="HOGENOM" id="CLU_007383_8_6_1"/>
<dbReference type="EMBL" id="EQ962653">
    <property type="protein sequence ID" value="EED22256.1"/>
    <property type="molecule type" value="Genomic_DNA"/>
</dbReference>
<gene>
    <name evidence="4" type="ORF">TSTA_095020</name>
</gene>
<dbReference type="Gene3D" id="3.40.50.720">
    <property type="entry name" value="NAD(P)-binding Rossmann-like Domain"/>
    <property type="match status" value="1"/>
</dbReference>
<dbReference type="OMA" id="PVPHFDY"/>
<dbReference type="VEuPathDB" id="FungiDB:TSTA_095020"/>
<evidence type="ECO:0000313" key="4">
    <source>
        <dbReference type="EMBL" id="EED22256.1"/>
    </source>
</evidence>
<evidence type="ECO:0000256" key="1">
    <source>
        <dbReference type="ARBA" id="ARBA00006328"/>
    </source>
</evidence>
<evidence type="ECO:0000313" key="5">
    <source>
        <dbReference type="Proteomes" id="UP000001745"/>
    </source>
</evidence>
<dbReference type="RefSeq" id="XP_002479219.1">
    <property type="nucleotide sequence ID" value="XM_002479174.1"/>
</dbReference>
<comment type="similarity">
    <text evidence="1">Belongs to the NmrA-type oxidoreductase family.</text>
</comment>
<dbReference type="GO" id="GO:0005634">
    <property type="term" value="C:nucleus"/>
    <property type="evidence" value="ECO:0007669"/>
    <property type="project" value="TreeGrafter"/>
</dbReference>
<evidence type="ECO:0000259" key="3">
    <source>
        <dbReference type="Pfam" id="PF05368"/>
    </source>
</evidence>
<dbReference type="InterPro" id="IPR051164">
    <property type="entry name" value="NmrA-like_oxidored"/>
</dbReference>
<reference evidence="5" key="1">
    <citation type="journal article" date="2015" name="Genome Announc.">
        <title>Genome sequence of the AIDS-associated pathogen Penicillium marneffei (ATCC18224) and its near taxonomic relative Talaromyces stipitatus (ATCC10500).</title>
        <authorList>
            <person name="Nierman W.C."/>
            <person name="Fedorova-Abrams N.D."/>
            <person name="Andrianopoulos A."/>
        </authorList>
    </citation>
    <scope>NUCLEOTIDE SEQUENCE [LARGE SCALE GENOMIC DNA]</scope>
    <source>
        <strain evidence="5">ATCC 10500 / CBS 375.48 / QM 6759 / NRRL 1006</strain>
    </source>
</reference>
<evidence type="ECO:0000256" key="2">
    <source>
        <dbReference type="ARBA" id="ARBA00022857"/>
    </source>
</evidence>
<dbReference type="PhylomeDB" id="B8M384"/>
<dbReference type="STRING" id="441959.B8M384"/>
<dbReference type="AlphaFoldDB" id="B8M384"/>
<dbReference type="GeneID" id="8103832"/>
<protein>
    <submittedName>
        <fullName evidence="4">Hscarg dehydrogenase, putative</fullName>
    </submittedName>
</protein>
<dbReference type="InterPro" id="IPR036291">
    <property type="entry name" value="NAD(P)-bd_dom_sf"/>
</dbReference>
<organism evidence="4 5">
    <name type="scientific">Talaromyces stipitatus (strain ATCC 10500 / CBS 375.48 / QM 6759 / NRRL 1006)</name>
    <name type="common">Penicillium stipitatum</name>
    <dbReference type="NCBI Taxonomy" id="441959"/>
    <lineage>
        <taxon>Eukaryota</taxon>
        <taxon>Fungi</taxon>
        <taxon>Dikarya</taxon>
        <taxon>Ascomycota</taxon>
        <taxon>Pezizomycotina</taxon>
        <taxon>Eurotiomycetes</taxon>
        <taxon>Eurotiomycetidae</taxon>
        <taxon>Eurotiales</taxon>
        <taxon>Trichocomaceae</taxon>
        <taxon>Talaromyces</taxon>
        <taxon>Talaromyces sect. Talaromyces</taxon>
    </lineage>
</organism>
<accession>B8M384</accession>
<name>B8M384_TALSN</name>
<dbReference type="Proteomes" id="UP000001745">
    <property type="component" value="Unassembled WGS sequence"/>
</dbReference>
<keyword evidence="2" id="KW-0521">NADP</keyword>
<dbReference type="InParanoid" id="B8M384"/>
<dbReference type="InterPro" id="IPR008030">
    <property type="entry name" value="NmrA-like"/>
</dbReference>
<dbReference type="PANTHER" id="PTHR42748:SF28">
    <property type="entry name" value="NMRA-LIKE DOMAIN-CONTAINING PROTEIN"/>
    <property type="match status" value="1"/>
</dbReference>
<dbReference type="OrthoDB" id="3358371at2759"/>
<proteinExistence type="inferred from homology"/>
<dbReference type="Gene3D" id="3.90.25.10">
    <property type="entry name" value="UDP-galactose 4-epimerase, domain 1"/>
    <property type="match status" value="1"/>
</dbReference>
<dbReference type="eggNOG" id="ENOG502SJBP">
    <property type="taxonomic scope" value="Eukaryota"/>
</dbReference>
<feature type="domain" description="NmrA-like" evidence="3">
    <location>
        <begin position="1"/>
        <end position="268"/>
    </location>
</feature>
<dbReference type="SUPFAM" id="SSF51735">
    <property type="entry name" value="NAD(P)-binding Rossmann-fold domains"/>
    <property type="match status" value="1"/>
</dbReference>
<sequence length="330" mass="36198">MSKLIVVTGATGQQGSGVINALSANPDWRIRGLTRNLNSEKAKVLIERGIEMIAADFDDEGSLTNAFIGANAIFAVTDFYEPFGTGIGPEKAMQVEYDRGVKLARAAAKTLTLETYYWSTLPAAKDLSNGEVEVPHFDAKGAIDAYIKNDPVLNPKTIFLLTGFYASNFKYPPFTPIYSKPAGQYILALPAKSSSHLPSLGSVNNIGITVSGLLQHPYPSTAYGPKGGRYVHVTTGKYQIQDYFSKWAEIAGKGKLQVLSVPFEQFEGLHGMWGTELGLMVKFWEVVGAPRMWGTVGDGDIMVDSRDLEGVRDRLVSAEDVWRQENWDQF</sequence>
<keyword evidence="5" id="KW-1185">Reference proteome</keyword>
<dbReference type="Pfam" id="PF05368">
    <property type="entry name" value="NmrA"/>
    <property type="match status" value="1"/>
</dbReference>
<dbReference type="PANTHER" id="PTHR42748">
    <property type="entry name" value="NITROGEN METABOLITE REPRESSION PROTEIN NMRA FAMILY MEMBER"/>
    <property type="match status" value="1"/>
</dbReference>